<proteinExistence type="predicted"/>
<dbReference type="PANTHER" id="PTHR24216:SF8">
    <property type="entry name" value="PAXILLIN, ISOFORM F"/>
    <property type="match status" value="1"/>
</dbReference>
<feature type="compositionally biased region" description="Basic residues" evidence="1">
    <location>
        <begin position="168"/>
        <end position="179"/>
    </location>
</feature>
<feature type="compositionally biased region" description="Acidic residues" evidence="1">
    <location>
        <begin position="837"/>
        <end position="857"/>
    </location>
</feature>
<feature type="compositionally biased region" description="Basic and acidic residues" evidence="1">
    <location>
        <begin position="1208"/>
        <end position="1228"/>
    </location>
</feature>
<feature type="compositionally biased region" description="Basic and acidic residues" evidence="1">
    <location>
        <begin position="369"/>
        <end position="378"/>
    </location>
</feature>
<feature type="compositionally biased region" description="Acidic residues" evidence="1">
    <location>
        <begin position="818"/>
        <end position="828"/>
    </location>
</feature>
<feature type="compositionally biased region" description="Basic and acidic residues" evidence="1">
    <location>
        <begin position="581"/>
        <end position="591"/>
    </location>
</feature>
<feature type="compositionally biased region" description="Polar residues" evidence="1">
    <location>
        <begin position="399"/>
        <end position="426"/>
    </location>
</feature>
<dbReference type="Proteomes" id="UP001212841">
    <property type="component" value="Unassembled WGS sequence"/>
</dbReference>
<feature type="compositionally biased region" description="Polar residues" evidence="1">
    <location>
        <begin position="685"/>
        <end position="701"/>
    </location>
</feature>
<feature type="compositionally biased region" description="Basic and acidic residues" evidence="1">
    <location>
        <begin position="1840"/>
        <end position="1863"/>
    </location>
</feature>
<feature type="region of interest" description="Disordered" evidence="1">
    <location>
        <begin position="979"/>
        <end position="1023"/>
    </location>
</feature>
<feature type="region of interest" description="Disordered" evidence="1">
    <location>
        <begin position="792"/>
        <end position="935"/>
    </location>
</feature>
<feature type="compositionally biased region" description="Acidic residues" evidence="1">
    <location>
        <begin position="1906"/>
        <end position="1923"/>
    </location>
</feature>
<comment type="caution">
    <text evidence="2">The sequence shown here is derived from an EMBL/GenBank/DDBJ whole genome shotgun (WGS) entry which is preliminary data.</text>
</comment>
<organism evidence="2 3">
    <name type="scientific">Rhizophlyctis rosea</name>
    <dbReference type="NCBI Taxonomy" id="64517"/>
    <lineage>
        <taxon>Eukaryota</taxon>
        <taxon>Fungi</taxon>
        <taxon>Fungi incertae sedis</taxon>
        <taxon>Chytridiomycota</taxon>
        <taxon>Chytridiomycota incertae sedis</taxon>
        <taxon>Chytridiomycetes</taxon>
        <taxon>Rhizophlyctidales</taxon>
        <taxon>Rhizophlyctidaceae</taxon>
        <taxon>Rhizophlyctis</taxon>
    </lineage>
</organism>
<feature type="region of interest" description="Disordered" evidence="1">
    <location>
        <begin position="680"/>
        <end position="730"/>
    </location>
</feature>
<feature type="region of interest" description="Disordered" evidence="1">
    <location>
        <begin position="1458"/>
        <end position="1557"/>
    </location>
</feature>
<dbReference type="EMBL" id="JADGJD010001059">
    <property type="protein sequence ID" value="KAJ3046948.1"/>
    <property type="molecule type" value="Genomic_DNA"/>
</dbReference>
<dbReference type="PANTHER" id="PTHR24216">
    <property type="entry name" value="PAXILLIN-RELATED"/>
    <property type="match status" value="1"/>
</dbReference>
<keyword evidence="3" id="KW-1185">Reference proteome</keyword>
<feature type="non-terminal residue" evidence="2">
    <location>
        <position position="2380"/>
    </location>
</feature>
<feature type="compositionally biased region" description="Basic and acidic residues" evidence="1">
    <location>
        <begin position="1729"/>
        <end position="1739"/>
    </location>
</feature>
<feature type="region of interest" description="Disordered" evidence="1">
    <location>
        <begin position="1"/>
        <end position="496"/>
    </location>
</feature>
<feature type="compositionally biased region" description="Basic and acidic residues" evidence="1">
    <location>
        <begin position="800"/>
        <end position="817"/>
    </location>
</feature>
<feature type="compositionally biased region" description="Gly residues" evidence="1">
    <location>
        <begin position="1"/>
        <end position="19"/>
    </location>
</feature>
<feature type="compositionally biased region" description="Basic and acidic residues" evidence="1">
    <location>
        <begin position="1610"/>
        <end position="1622"/>
    </location>
</feature>
<feature type="region of interest" description="Disordered" evidence="1">
    <location>
        <begin position="1578"/>
        <end position="1950"/>
    </location>
</feature>
<feature type="compositionally biased region" description="Low complexity" evidence="1">
    <location>
        <begin position="144"/>
        <end position="167"/>
    </location>
</feature>
<feature type="compositionally biased region" description="Low complexity" evidence="1">
    <location>
        <begin position="442"/>
        <end position="473"/>
    </location>
</feature>
<feature type="compositionally biased region" description="Acidic residues" evidence="1">
    <location>
        <begin position="1502"/>
        <end position="1511"/>
    </location>
</feature>
<name>A0AAD5X223_9FUNG</name>
<feature type="region of interest" description="Disordered" evidence="1">
    <location>
        <begin position="547"/>
        <end position="595"/>
    </location>
</feature>
<feature type="compositionally biased region" description="Acidic residues" evidence="1">
    <location>
        <begin position="1458"/>
        <end position="1467"/>
    </location>
</feature>
<protein>
    <submittedName>
        <fullName evidence="2">Uncharacterized protein</fullName>
    </submittedName>
</protein>
<evidence type="ECO:0000256" key="1">
    <source>
        <dbReference type="SAM" id="MobiDB-lite"/>
    </source>
</evidence>
<feature type="compositionally biased region" description="Basic and acidic residues" evidence="1">
    <location>
        <begin position="1747"/>
        <end position="1765"/>
    </location>
</feature>
<evidence type="ECO:0000313" key="2">
    <source>
        <dbReference type="EMBL" id="KAJ3046948.1"/>
    </source>
</evidence>
<feature type="compositionally biased region" description="Pro residues" evidence="1">
    <location>
        <begin position="2169"/>
        <end position="2191"/>
    </location>
</feature>
<feature type="compositionally biased region" description="Basic and acidic residues" evidence="1">
    <location>
        <begin position="1647"/>
        <end position="1671"/>
    </location>
</feature>
<feature type="region of interest" description="Disordered" evidence="1">
    <location>
        <begin position="1283"/>
        <end position="1351"/>
    </location>
</feature>
<feature type="compositionally biased region" description="Basic and acidic residues" evidence="1">
    <location>
        <begin position="1578"/>
        <end position="1591"/>
    </location>
</feature>
<feature type="compositionally biased region" description="Basic and acidic residues" evidence="1">
    <location>
        <begin position="1683"/>
        <end position="1714"/>
    </location>
</feature>
<reference evidence="2" key="1">
    <citation type="submission" date="2020-05" db="EMBL/GenBank/DDBJ databases">
        <title>Phylogenomic resolution of chytrid fungi.</title>
        <authorList>
            <person name="Stajich J.E."/>
            <person name="Amses K."/>
            <person name="Simmons R."/>
            <person name="Seto K."/>
            <person name="Myers J."/>
            <person name="Bonds A."/>
            <person name="Quandt C.A."/>
            <person name="Barry K."/>
            <person name="Liu P."/>
            <person name="Grigoriev I."/>
            <person name="Longcore J.E."/>
            <person name="James T.Y."/>
        </authorList>
    </citation>
    <scope>NUCLEOTIDE SEQUENCE</scope>
    <source>
        <strain evidence="2">JEL0318</strain>
    </source>
</reference>
<feature type="compositionally biased region" description="Acidic residues" evidence="1">
    <location>
        <begin position="1715"/>
        <end position="1728"/>
    </location>
</feature>
<feature type="compositionally biased region" description="Polar residues" evidence="1">
    <location>
        <begin position="889"/>
        <end position="911"/>
    </location>
</feature>
<feature type="region of interest" description="Disordered" evidence="1">
    <location>
        <begin position="1368"/>
        <end position="1428"/>
    </location>
</feature>
<feature type="region of interest" description="Disordered" evidence="1">
    <location>
        <begin position="616"/>
        <end position="650"/>
    </location>
</feature>
<feature type="compositionally biased region" description="Basic and acidic residues" evidence="1">
    <location>
        <begin position="1516"/>
        <end position="1557"/>
    </location>
</feature>
<feature type="compositionally biased region" description="Basic and acidic residues" evidence="1">
    <location>
        <begin position="1397"/>
        <end position="1411"/>
    </location>
</feature>
<gene>
    <name evidence="2" type="ORF">HK097_000374</name>
</gene>
<feature type="compositionally biased region" description="Low complexity" evidence="1">
    <location>
        <begin position="93"/>
        <end position="120"/>
    </location>
</feature>
<feature type="compositionally biased region" description="Low complexity" evidence="1">
    <location>
        <begin position="341"/>
        <end position="358"/>
    </location>
</feature>
<accession>A0AAD5X223</accession>
<feature type="compositionally biased region" description="Basic and acidic residues" evidence="1">
    <location>
        <begin position="1368"/>
        <end position="1390"/>
    </location>
</feature>
<feature type="compositionally biased region" description="Low complexity" evidence="1">
    <location>
        <begin position="212"/>
        <end position="222"/>
    </location>
</feature>
<feature type="region of interest" description="Disordered" evidence="1">
    <location>
        <begin position="1192"/>
        <end position="1259"/>
    </location>
</feature>
<feature type="region of interest" description="Disordered" evidence="1">
    <location>
        <begin position="2166"/>
        <end position="2191"/>
    </location>
</feature>
<feature type="compositionally biased region" description="Polar residues" evidence="1">
    <location>
        <begin position="22"/>
        <end position="36"/>
    </location>
</feature>
<feature type="compositionally biased region" description="Pro residues" evidence="1">
    <location>
        <begin position="474"/>
        <end position="486"/>
    </location>
</feature>
<sequence>GGRGGYQGERGGYQGGRGGYQNTPQQAWRPQNQNPGRNEEVELPIPPRPVNRNTGRDAQQEQKEVSETKSGVRVEVTKRKSSDVLYQGKGPSPTKTQYSAQQQQQQQPRPQSQVPTQQTQADAAAEITRGLKSMLHIGEDAPGSLQHSPQHYHQQPPQQLQQHMYRPPMHHQQMHHQPHHYGPPPPQPYYAHHGPPHPHGPYGHPYPPQHGPPQHGGYQAQGYQGGYPQQGGPHHPPPPPASQHQPQQQQKQEEDNANISKHIMDILRSNAGGAPSTAADTTTEREEEGGVKNELEELVGGRRESLEVRRSSGDSGGSGEGKKERELPLPVTPVGSPKANGRLSVGGSAGRSGSRPGSANEGGSPLRGGGDEKKERRTSLGVRKAVSLGDLRGRAAADRSTNGASKLKSTVTPEPTKTDVGTSKSPNTPPRLKTQTPETNITTPPRTRSRSSSKSQLASSPQSSTTSKSISKIPSPPPQNIPPHPVPTIVAETQTDIFIDTNQIPILMDEEMMEYEPDTDLPDPQPPQQPHQLRLLALMEAAKHLQERVNGLQEEVEEEDEDDSFLESEDDGMKWATDADGDVHKFPREDIGGGDAFAKAPRVIMANNVEVLEEGKEPSSWKDWTGSEASSHVGFTDGKTGGAGQSDVGGLKGLHLETAVEIKTGEEEESATKVQKVFRNWIQDGGNQPSPSSRSYLQQSDHSNHLSIEDLDSNPAISEHSTHQPPSDPAYAFMVSVEDLTPSRKVEVKTLPRWTPREDVEVLPVRDPFKERKGGDRLSVVNIFARRVGGMVGSGSEAEDVPKEAKGKGKVTEVPVEKDEEEDGDVVMEEVGGVGIMEEEVPEGLEDEYSDEFEVEDGGGVNGSAVVDVPVGEVPKDSTNGTKPHYPPQTENATQTLPQSHAQTSTDTPPSNHIPPQPNTRAYYTHHPDGRLTPRSLSAKLMAEIEVLEAVQESRVQVAELQGLWSEAREVEIAKRAVEERERHRVEAEERRRREEEGRKVREAEKERDTKEGEEREREVRDVEYDISDFEGVSEFGDGVANGVGEMSEVENLMNEEVSEHVEEVVEEVETIDEILENGVRIGDGVATVNGSSGADLAPDDVVVRIADEAVRGVVEYLDHERQNARDEEAYLNLRERTLEEQTRSEVALLRARRVSMRGREEELSREVERSLLARFTMEKAQVERARRALQERNAHQKQAMPQSKKPAKPEKAKSTRKSKSEKQKPKSPEPAQTPVEEIYQNGEESSIHESIRQSIAESIAEDISTPDLSSFHRADSAANDISSFAEYEAEPLQHQTNQPTSLPPKELFASPDADVSTSTNASLAPVLKKLREAQRKVDMTKEARRKERAEVEKKLLEEVKRKRWEVEDLERRREEDRERLRRILAESSRKKGKGGSRKEERKRKESVKEVEVEESLEEELPTKYDFEEDIESFVEGKEEEGIDDIVEDIAGSVVESVVEDLVDEAEPTNGDDISSFHADQSAPPNVSEPYSSPPGLSDNASEVDEEEEDTSTSTTHREMRRRIEELKRKVQMRKEKASLLKREKEEKKKGQHERLRRVEEGLKRELERLGRVIGKREEDLKGGGSEKVETDLESVSSFGGGDVGSVRMGEVEGARERERVDSVSSIGAGAGEESVKEDIVEEATEDSIREEIVKEAERDEEVSGKVKEENGYEYDEASFAEFSEREEKEEVGDGERGVAVVEPKEEESSREDVPGADEDSISDFVAADEEKEKGHDDVDVGGEAAEEAHIQVDKGRESPDHLPSEPETVDVAGPKAEEEFEPVAASPPEEQKVEEGIPVDQRSGVEEDTIEEHIAEELSDEESEIHVSAGVEEEQEVPVIEKKGETEEAEMKSSETSEREDVSAAVTAESTGHRSMSPDVAVEAKAASETTQEGVGGEKEKELEDVSEEIEEDIAEAIDESDIVGGVSSPGGGFLSKEADVSGEKEEEADFGYEDDAFEDLSVEEQDVADVPSVEAQESKIGIEGVSETASGLESQTEVASAVEVEATVSEHNGVGGEGVADRMLEDMVKDAIDVMVNARSRKVAASPVLVPDEEYWEEETGDIADMVIQEVEHDHNDQHGMKDERKEESASWQIEEEPLPVLQKWEVEPSLADKADRITDMLLADLLAEAVGIAQTAKQHASTPIAHVAEPATFVLEEHFEPANAPALPPRQPSPRPPSPVSTPSPVPPSQAIATYVRTILDHYLPAGDLPTGNYTKAPVIPRTKLDLIQRNLPIPNLYIDATSPFPPSNSAKRSQTLLIFSATNEALTKIFEMHWKELYDPDRHFRRKRGLPPRPLRRHEVIERCCEIVKGWSGYTEKNGENLDELLIGEVREEEIGVKGWGRFDVGVSWESVARKVGRKVDDCRVRWFGVLGEWIG</sequence>
<evidence type="ECO:0000313" key="3">
    <source>
        <dbReference type="Proteomes" id="UP001212841"/>
    </source>
</evidence>
<feature type="compositionally biased region" description="Acidic residues" evidence="1">
    <location>
        <begin position="554"/>
        <end position="570"/>
    </location>
</feature>
<feature type="compositionally biased region" description="Basic and acidic residues" evidence="1">
    <location>
        <begin position="1330"/>
        <end position="1351"/>
    </location>
</feature>
<feature type="compositionally biased region" description="Basic and acidic residues" evidence="1">
    <location>
        <begin position="54"/>
        <end position="82"/>
    </location>
</feature>
<feature type="compositionally biased region" description="Basic and acidic residues" evidence="1">
    <location>
        <begin position="282"/>
        <end position="312"/>
    </location>
</feature>